<dbReference type="SUPFAM" id="SSF46785">
    <property type="entry name" value="Winged helix' DNA-binding domain"/>
    <property type="match status" value="1"/>
</dbReference>
<dbReference type="Proteomes" id="UP000825008">
    <property type="component" value="Chromosome"/>
</dbReference>
<dbReference type="PROSITE" id="PS50995">
    <property type="entry name" value="HTH_MARR_2"/>
    <property type="match status" value="1"/>
</dbReference>
<dbReference type="SMART" id="SM00347">
    <property type="entry name" value="HTH_MARR"/>
    <property type="match status" value="1"/>
</dbReference>
<dbReference type="Gene3D" id="1.10.10.10">
    <property type="entry name" value="Winged helix-like DNA-binding domain superfamily/Winged helix DNA-binding domain"/>
    <property type="match status" value="1"/>
</dbReference>
<dbReference type="GO" id="GO:0003700">
    <property type="term" value="F:DNA-binding transcription factor activity"/>
    <property type="evidence" value="ECO:0007669"/>
    <property type="project" value="InterPro"/>
</dbReference>
<feature type="domain" description="HTH marR-type" evidence="1">
    <location>
        <begin position="1"/>
        <end position="103"/>
    </location>
</feature>
<accession>A0A9X7ZIV8</accession>
<reference evidence="2" key="1">
    <citation type="submission" date="2021-08" db="EMBL/GenBank/DDBJ databases">
        <title>Whole genome sequencing of non-tuberculosis mycobacteria type-strains.</title>
        <authorList>
            <person name="Igarashi Y."/>
            <person name="Osugi A."/>
            <person name="Mitarai S."/>
        </authorList>
    </citation>
    <scope>NUCLEOTIDE SEQUENCE</scope>
    <source>
        <strain evidence="2">JCM 30995</strain>
    </source>
</reference>
<sequence>MLLDILNREPGGWARMGDLAQELMVNRSRISQQVRRLESQGLVRRARSTMDLRGVVAVITRQGRAKVKPAAEAYAQDVRRYYLDQMSRRQMIAMGDGCRRITQRAKAAEPPGFELL</sequence>
<proteinExistence type="predicted"/>
<dbReference type="Pfam" id="PF12802">
    <property type="entry name" value="MarR_2"/>
    <property type="match status" value="1"/>
</dbReference>
<dbReference type="PANTHER" id="PTHR33164:SF99">
    <property type="entry name" value="MARR FAMILY REGULATORY PROTEIN"/>
    <property type="match status" value="1"/>
</dbReference>
<evidence type="ECO:0000313" key="2">
    <source>
        <dbReference type="EMBL" id="QZA09003.1"/>
    </source>
</evidence>
<organism evidence="2 3">
    <name type="scientific">Mycolicibacter heraklionensis</name>
    <dbReference type="NCBI Taxonomy" id="512402"/>
    <lineage>
        <taxon>Bacteria</taxon>
        <taxon>Bacillati</taxon>
        <taxon>Actinomycetota</taxon>
        <taxon>Actinomycetes</taxon>
        <taxon>Mycobacteriales</taxon>
        <taxon>Mycobacteriaceae</taxon>
        <taxon>Mycolicibacter</taxon>
    </lineage>
</organism>
<dbReference type="InterPro" id="IPR000835">
    <property type="entry name" value="HTH_MarR-typ"/>
</dbReference>
<dbReference type="InterPro" id="IPR036390">
    <property type="entry name" value="WH_DNA-bd_sf"/>
</dbReference>
<dbReference type="EMBL" id="CP080997">
    <property type="protein sequence ID" value="QZA09003.1"/>
    <property type="molecule type" value="Genomic_DNA"/>
</dbReference>
<dbReference type="PANTHER" id="PTHR33164">
    <property type="entry name" value="TRANSCRIPTIONAL REGULATOR, MARR FAMILY"/>
    <property type="match status" value="1"/>
</dbReference>
<dbReference type="GO" id="GO:0006950">
    <property type="term" value="P:response to stress"/>
    <property type="evidence" value="ECO:0007669"/>
    <property type="project" value="TreeGrafter"/>
</dbReference>
<evidence type="ECO:0000313" key="3">
    <source>
        <dbReference type="Proteomes" id="UP000825008"/>
    </source>
</evidence>
<evidence type="ECO:0000259" key="1">
    <source>
        <dbReference type="PROSITE" id="PS50995"/>
    </source>
</evidence>
<protein>
    <submittedName>
        <fullName evidence="2">MarR family transcriptional regulator</fullName>
    </submittedName>
</protein>
<dbReference type="InterPro" id="IPR039422">
    <property type="entry name" value="MarR/SlyA-like"/>
</dbReference>
<dbReference type="AlphaFoldDB" id="A0A9X7ZIV8"/>
<gene>
    <name evidence="2" type="ORF">K3U94_06985</name>
</gene>
<dbReference type="KEGG" id="mher:K3U94_06985"/>
<dbReference type="InterPro" id="IPR036388">
    <property type="entry name" value="WH-like_DNA-bd_sf"/>
</dbReference>
<name>A0A9X7ZIV8_9MYCO</name>